<feature type="region of interest" description="Disordered" evidence="1">
    <location>
        <begin position="1"/>
        <end position="47"/>
    </location>
</feature>
<feature type="transmembrane region" description="Helical" evidence="2">
    <location>
        <begin position="53"/>
        <end position="74"/>
    </location>
</feature>
<evidence type="ECO:0000313" key="4">
    <source>
        <dbReference type="Proteomes" id="UP001589575"/>
    </source>
</evidence>
<name>A0ABV5G9Q1_9MICC</name>
<sequence length="232" mass="25225">MCGRQLGQLSTGAPALPDQRTRSRRHSAHLRPRPGPLSDPDPDGHPTMNRTRILTYIAITAVAVLVGVGVALAFTQPWNREAPAPTTAPTSAATSTGAPDDSVADDISDRQQIALEAARIMTTWTPDEDLNRTAAELRARTLMTKERAAAVIAPERPATGVEWLEAAERGATSVPNVELNYATESSETGVSVTATWTWNAPDGSDIPEEPGTQPRRYYFEFTEENKIHDYSY</sequence>
<feature type="compositionally biased region" description="Low complexity" evidence="1">
    <location>
        <begin position="82"/>
        <end position="99"/>
    </location>
</feature>
<evidence type="ECO:0000256" key="1">
    <source>
        <dbReference type="SAM" id="MobiDB-lite"/>
    </source>
</evidence>
<reference evidence="3 4" key="1">
    <citation type="submission" date="2024-09" db="EMBL/GenBank/DDBJ databases">
        <authorList>
            <person name="Sun Q."/>
            <person name="Mori K."/>
        </authorList>
    </citation>
    <scope>NUCLEOTIDE SEQUENCE [LARGE SCALE GENOMIC DNA]</scope>
    <source>
        <strain evidence="3 4">CCM 7609</strain>
    </source>
</reference>
<organism evidence="3 4">
    <name type="scientific">Citricoccus parietis</name>
    <dbReference type="NCBI Taxonomy" id="592307"/>
    <lineage>
        <taxon>Bacteria</taxon>
        <taxon>Bacillati</taxon>
        <taxon>Actinomycetota</taxon>
        <taxon>Actinomycetes</taxon>
        <taxon>Micrococcales</taxon>
        <taxon>Micrococcaceae</taxon>
        <taxon>Citricoccus</taxon>
    </lineage>
</organism>
<keyword evidence="4" id="KW-1185">Reference proteome</keyword>
<evidence type="ECO:0000256" key="2">
    <source>
        <dbReference type="SAM" id="Phobius"/>
    </source>
</evidence>
<keyword evidence="2" id="KW-1133">Transmembrane helix</keyword>
<feature type="region of interest" description="Disordered" evidence="1">
    <location>
        <begin position="80"/>
        <end position="104"/>
    </location>
</feature>
<keyword evidence="2" id="KW-0812">Transmembrane</keyword>
<gene>
    <name evidence="3" type="ORF">ACFFX0_32565</name>
</gene>
<proteinExistence type="predicted"/>
<keyword evidence="2" id="KW-0472">Membrane</keyword>
<comment type="caution">
    <text evidence="3">The sequence shown here is derived from an EMBL/GenBank/DDBJ whole genome shotgun (WGS) entry which is preliminary data.</text>
</comment>
<evidence type="ECO:0000313" key="3">
    <source>
        <dbReference type="EMBL" id="MFB9075645.1"/>
    </source>
</evidence>
<dbReference type="Proteomes" id="UP001589575">
    <property type="component" value="Unassembled WGS sequence"/>
</dbReference>
<feature type="compositionally biased region" description="Basic residues" evidence="1">
    <location>
        <begin position="22"/>
        <end position="32"/>
    </location>
</feature>
<accession>A0ABV5G9Q1</accession>
<dbReference type="EMBL" id="JBHMFI010000023">
    <property type="protein sequence ID" value="MFB9075645.1"/>
    <property type="molecule type" value="Genomic_DNA"/>
</dbReference>
<protein>
    <submittedName>
        <fullName evidence="3">Uncharacterized protein</fullName>
    </submittedName>
</protein>